<comment type="subcellular location">
    <subcellularLocation>
        <location evidence="1">Membrane</location>
    </subcellularLocation>
</comment>
<dbReference type="Proteomes" id="UP000233398">
    <property type="component" value="Unassembled WGS sequence"/>
</dbReference>
<dbReference type="OrthoDB" id="9814535at2"/>
<feature type="domain" description="POTRA" evidence="4">
    <location>
        <begin position="2"/>
        <end position="99"/>
    </location>
</feature>
<dbReference type="Pfam" id="PF07244">
    <property type="entry name" value="POTRA"/>
    <property type="match status" value="1"/>
</dbReference>
<proteinExistence type="predicted"/>
<evidence type="ECO:0000313" key="5">
    <source>
        <dbReference type="EMBL" id="PKD45348.1"/>
    </source>
</evidence>
<evidence type="ECO:0000256" key="2">
    <source>
        <dbReference type="ARBA" id="ARBA00023136"/>
    </source>
</evidence>
<feature type="domain" description="Bacterial surface antigen (D15)" evidence="3">
    <location>
        <begin position="564"/>
        <end position="753"/>
    </location>
</feature>
<gene>
    <name evidence="5" type="ORF">CWD77_02905</name>
</gene>
<name>A0A2N0VMC8_9BACT</name>
<evidence type="ECO:0000259" key="4">
    <source>
        <dbReference type="Pfam" id="PF07244"/>
    </source>
</evidence>
<evidence type="ECO:0000313" key="6">
    <source>
        <dbReference type="Proteomes" id="UP000233398"/>
    </source>
</evidence>
<accession>A0A2N0VMC8</accession>
<dbReference type="InterPro" id="IPR010827">
    <property type="entry name" value="BamA/TamA_POTRA"/>
</dbReference>
<organism evidence="5 6">
    <name type="scientific">Rhodohalobacter barkolensis</name>
    <dbReference type="NCBI Taxonomy" id="2053187"/>
    <lineage>
        <taxon>Bacteria</taxon>
        <taxon>Pseudomonadati</taxon>
        <taxon>Balneolota</taxon>
        <taxon>Balneolia</taxon>
        <taxon>Balneolales</taxon>
        <taxon>Balneolaceae</taxon>
        <taxon>Rhodohalobacter</taxon>
    </lineage>
</organism>
<sequence>MVRFTGNESVSNSALSTLVRTRNNREFLGIPRFTPWYYIYQLVGVGESPALLDRETVASDIERIRLYYENLGFFDASVDTTIIEYRPRRYEVSFIIDEGRSSRLRSISYTGLPNFEDNQELEDEFFSESLFAGRAENDSTFQVNEQYAAQKLRQEQTRIIDFLKNNGFASVQRDSVRALIKRDEDDRYILDVLYTINPGEFYTFGDVNIQLAGPDGNGEFDQSITEEDSRFAEPGFAIYMDKQDEANTHFDLLTEQLQFRAGESFNQSSYLRTVNAYQNLGMLLINRFGLSEDGSLPDYSNENIPVFFDLQTLPKHSIRTEFFGMRRYGFGTGIGLNYNNNNLLGRAENLSIGINTNLEFVTSSTLNEISPRDDEGNRTTTGSDIFQSYEFRVEYTLPRLNRALSFLSDAPWIESARTRYSLSYSQSNQLFFDINSDVRFNLRYELRHSQQYQSFIDMFELDVVDTDPSSQFRQNLINEFGENSLELLRIEEDFRPQFSSVIRYTLRAQDTNLIKRDYGYFSEVSAALGGNVPYLVDRYIITPGELEETLPSPLGISSNSLAYSRFFKLSADYRRYFSITPDAVAAFRIFSGYAHPIGDSDNIPLNRRFFAGGSNDIRGWSPFRLGPGSIPPDEVTIPGGEVKLAAFTEFRQTFMKNVLSADWYLAWHTDAGNVWYGPGNTFIDDQETDLLREGRFRIDEFYKQIAVGSGIGLRLDWEFLVARFDFTYRIHDLELGWFENRQMYFSFGIGHSF</sequence>
<protein>
    <submittedName>
        <fullName evidence="5">Outer membrane protein assembly factor</fullName>
    </submittedName>
</protein>
<reference evidence="5 6" key="1">
    <citation type="submission" date="2017-11" db="EMBL/GenBank/DDBJ databases">
        <title>Rhodohalobacter 15182 sp. nov., isolated from a salt lake.</title>
        <authorList>
            <person name="Han S."/>
        </authorList>
    </citation>
    <scope>NUCLEOTIDE SEQUENCE [LARGE SCALE GENOMIC DNA]</scope>
    <source>
        <strain evidence="5 6">15182</strain>
    </source>
</reference>
<dbReference type="Gene3D" id="2.40.160.50">
    <property type="entry name" value="membrane protein fhac: a member of the omp85/tpsb transporter family"/>
    <property type="match status" value="1"/>
</dbReference>
<comment type="caution">
    <text evidence="5">The sequence shown here is derived from an EMBL/GenBank/DDBJ whole genome shotgun (WGS) entry which is preliminary data.</text>
</comment>
<dbReference type="Gene3D" id="3.10.20.310">
    <property type="entry name" value="membrane protein fhac"/>
    <property type="match status" value="1"/>
</dbReference>
<evidence type="ECO:0000256" key="1">
    <source>
        <dbReference type="ARBA" id="ARBA00004370"/>
    </source>
</evidence>
<dbReference type="AlphaFoldDB" id="A0A2N0VMC8"/>
<dbReference type="InterPro" id="IPR000184">
    <property type="entry name" value="Bac_surfAg_D15"/>
</dbReference>
<dbReference type="GO" id="GO:0019867">
    <property type="term" value="C:outer membrane"/>
    <property type="evidence" value="ECO:0007669"/>
    <property type="project" value="InterPro"/>
</dbReference>
<keyword evidence="2" id="KW-0472">Membrane</keyword>
<evidence type="ECO:0000259" key="3">
    <source>
        <dbReference type="Pfam" id="PF01103"/>
    </source>
</evidence>
<dbReference type="Pfam" id="PF01103">
    <property type="entry name" value="Omp85"/>
    <property type="match status" value="1"/>
</dbReference>
<keyword evidence="6" id="KW-1185">Reference proteome</keyword>
<dbReference type="EMBL" id="PISP01000001">
    <property type="protein sequence ID" value="PKD45348.1"/>
    <property type="molecule type" value="Genomic_DNA"/>
</dbReference>